<dbReference type="Proteomes" id="UP000805193">
    <property type="component" value="Unassembled WGS sequence"/>
</dbReference>
<organism evidence="1 2">
    <name type="scientific">Ixodes persulcatus</name>
    <name type="common">Taiga tick</name>
    <dbReference type="NCBI Taxonomy" id="34615"/>
    <lineage>
        <taxon>Eukaryota</taxon>
        <taxon>Metazoa</taxon>
        <taxon>Ecdysozoa</taxon>
        <taxon>Arthropoda</taxon>
        <taxon>Chelicerata</taxon>
        <taxon>Arachnida</taxon>
        <taxon>Acari</taxon>
        <taxon>Parasitiformes</taxon>
        <taxon>Ixodida</taxon>
        <taxon>Ixodoidea</taxon>
        <taxon>Ixodidae</taxon>
        <taxon>Ixodinae</taxon>
        <taxon>Ixodes</taxon>
    </lineage>
</organism>
<evidence type="ECO:0000313" key="2">
    <source>
        <dbReference type="Proteomes" id="UP000805193"/>
    </source>
</evidence>
<gene>
    <name evidence="1" type="ORF">HPB47_001955</name>
</gene>
<accession>A0AC60PMT9</accession>
<protein>
    <submittedName>
        <fullName evidence="1">Uncharacterized protein</fullName>
    </submittedName>
</protein>
<name>A0AC60PMT9_IXOPE</name>
<feature type="non-terminal residue" evidence="1">
    <location>
        <position position="1"/>
    </location>
</feature>
<evidence type="ECO:0000313" key="1">
    <source>
        <dbReference type="EMBL" id="KAG0422213.1"/>
    </source>
</evidence>
<sequence>SADQRVVWFYAVFHALGSLCSGALVVISDAGVSEILGEDVRDFGWQRTGGAIGMGVAGPIVGAIIDEANRRTGGRSGYLPSYFVYALVIILDSVLLCCMPTLRMPKLSVNFFNDIYVVFTNVELAVFAFWTFALGAFFSISISYNTWFLEDIGASKLIIGLISAVSCVCVELPFFSASAWILKKMRYYPSYIFTFLIFGVRYIGSAFLYNPWFALLVEPVTGAALPLTVPAMTVFAKEVAPEGTAASVLCVLNVCFEAIACLDLRAFPTARSKSRHFRPLSPRHAITQGMLTFETSAQ</sequence>
<reference evidence="1 2" key="1">
    <citation type="journal article" date="2020" name="Cell">
        <title>Large-Scale Comparative Analyses of Tick Genomes Elucidate Their Genetic Diversity and Vector Capacities.</title>
        <authorList>
            <consortium name="Tick Genome and Microbiome Consortium (TIGMIC)"/>
            <person name="Jia N."/>
            <person name="Wang J."/>
            <person name="Shi W."/>
            <person name="Du L."/>
            <person name="Sun Y."/>
            <person name="Zhan W."/>
            <person name="Jiang J.F."/>
            <person name="Wang Q."/>
            <person name="Zhang B."/>
            <person name="Ji P."/>
            <person name="Bell-Sakyi L."/>
            <person name="Cui X.M."/>
            <person name="Yuan T.T."/>
            <person name="Jiang B.G."/>
            <person name="Yang W.F."/>
            <person name="Lam T.T."/>
            <person name="Chang Q.C."/>
            <person name="Ding S.J."/>
            <person name="Wang X.J."/>
            <person name="Zhu J.G."/>
            <person name="Ruan X.D."/>
            <person name="Zhao L."/>
            <person name="Wei J.T."/>
            <person name="Ye R.Z."/>
            <person name="Que T.C."/>
            <person name="Du C.H."/>
            <person name="Zhou Y.H."/>
            <person name="Cheng J.X."/>
            <person name="Dai P.F."/>
            <person name="Guo W.B."/>
            <person name="Han X.H."/>
            <person name="Huang E.J."/>
            <person name="Li L.F."/>
            <person name="Wei W."/>
            <person name="Gao Y.C."/>
            <person name="Liu J.Z."/>
            <person name="Shao H.Z."/>
            <person name="Wang X."/>
            <person name="Wang C.C."/>
            <person name="Yang T.C."/>
            <person name="Huo Q.B."/>
            <person name="Li W."/>
            <person name="Chen H.Y."/>
            <person name="Chen S.E."/>
            <person name="Zhou L.G."/>
            <person name="Ni X.B."/>
            <person name="Tian J.H."/>
            <person name="Sheng Y."/>
            <person name="Liu T."/>
            <person name="Pan Y.S."/>
            <person name="Xia L.Y."/>
            <person name="Li J."/>
            <person name="Zhao F."/>
            <person name="Cao W.C."/>
        </authorList>
    </citation>
    <scope>NUCLEOTIDE SEQUENCE [LARGE SCALE GENOMIC DNA]</scope>
    <source>
        <strain evidence="1">Iper-2018</strain>
    </source>
</reference>
<dbReference type="EMBL" id="JABSTQ010010261">
    <property type="protein sequence ID" value="KAG0422213.1"/>
    <property type="molecule type" value="Genomic_DNA"/>
</dbReference>
<proteinExistence type="predicted"/>
<comment type="caution">
    <text evidence="1">The sequence shown here is derived from an EMBL/GenBank/DDBJ whole genome shotgun (WGS) entry which is preliminary data.</text>
</comment>
<keyword evidence="2" id="KW-1185">Reference proteome</keyword>